<protein>
    <submittedName>
        <fullName evidence="2">Uncharacterized protein</fullName>
    </submittedName>
</protein>
<name>A0A1M6A4I2_9FLAO</name>
<sequence length="59" mass="6572">MKGKGKSIGWSQIIAGFIIFLGVFNIWDQYTSGIPISPSYYIMILGGTIFILLRSKKSD</sequence>
<organism evidence="2 3">
    <name type="scientific">Aquimarina spongiae</name>
    <dbReference type="NCBI Taxonomy" id="570521"/>
    <lineage>
        <taxon>Bacteria</taxon>
        <taxon>Pseudomonadati</taxon>
        <taxon>Bacteroidota</taxon>
        <taxon>Flavobacteriia</taxon>
        <taxon>Flavobacteriales</taxon>
        <taxon>Flavobacteriaceae</taxon>
        <taxon>Aquimarina</taxon>
    </lineage>
</organism>
<keyword evidence="3" id="KW-1185">Reference proteome</keyword>
<dbReference type="AlphaFoldDB" id="A0A1M6A4I2"/>
<evidence type="ECO:0000313" key="3">
    <source>
        <dbReference type="Proteomes" id="UP000184432"/>
    </source>
</evidence>
<reference evidence="3" key="1">
    <citation type="submission" date="2016-11" db="EMBL/GenBank/DDBJ databases">
        <authorList>
            <person name="Varghese N."/>
            <person name="Submissions S."/>
        </authorList>
    </citation>
    <scope>NUCLEOTIDE SEQUENCE [LARGE SCALE GENOMIC DNA]</scope>
    <source>
        <strain evidence="3">DSM 22623</strain>
    </source>
</reference>
<keyword evidence="1" id="KW-1133">Transmembrane helix</keyword>
<feature type="transmembrane region" description="Helical" evidence="1">
    <location>
        <begin position="7"/>
        <end position="27"/>
    </location>
</feature>
<dbReference type="Proteomes" id="UP000184432">
    <property type="component" value="Unassembled WGS sequence"/>
</dbReference>
<evidence type="ECO:0000313" key="2">
    <source>
        <dbReference type="EMBL" id="SHI31366.1"/>
    </source>
</evidence>
<dbReference type="STRING" id="570521.SAMN04488508_10180"/>
<accession>A0A1M6A4I2</accession>
<dbReference type="EMBL" id="FQYP01000001">
    <property type="protein sequence ID" value="SHI31366.1"/>
    <property type="molecule type" value="Genomic_DNA"/>
</dbReference>
<evidence type="ECO:0000256" key="1">
    <source>
        <dbReference type="SAM" id="Phobius"/>
    </source>
</evidence>
<feature type="transmembrane region" description="Helical" evidence="1">
    <location>
        <begin position="33"/>
        <end position="53"/>
    </location>
</feature>
<keyword evidence="1" id="KW-0472">Membrane</keyword>
<proteinExistence type="predicted"/>
<gene>
    <name evidence="2" type="ORF">SAMN04488508_10180</name>
</gene>
<keyword evidence="1" id="KW-0812">Transmembrane</keyword>